<dbReference type="RefSeq" id="WP_154786566.1">
    <property type="nucleotide sequence ID" value="NZ_WMBB01000002.1"/>
</dbReference>
<evidence type="ECO:0000313" key="5">
    <source>
        <dbReference type="Proteomes" id="UP000432464"/>
    </source>
</evidence>
<dbReference type="Proteomes" id="UP000432464">
    <property type="component" value="Unassembled WGS sequence"/>
</dbReference>
<dbReference type="GO" id="GO:0004806">
    <property type="term" value="F:triacylglycerol lipase activity"/>
    <property type="evidence" value="ECO:0007669"/>
    <property type="project" value="TreeGrafter"/>
</dbReference>
<evidence type="ECO:0000259" key="3">
    <source>
        <dbReference type="Pfam" id="PF07859"/>
    </source>
</evidence>
<sequence>MATAHDDIPVQNPNRTSAAARALAVVSRTVIRPAGELVPVTAASMPVASTVINSLAKLRPAPRGVEREQVRLNGFRMEIVRPAGARKALRDGAVLYMHGGGFFLCGLDTHRPVAASIARRTGLPVVSVEYRQLPETDIAGSVGDCLTAYKWLLAHGVPASKVVFAGDSAGGYMTFATALRARDAGLPVPAGLVGLCPALDLDCTEKRAHPNYHRDALIPLSALESVVKLGAEVNGRLDPRLSPVNHVLAGLPPALLIVAEDEVLRRDSEIMAQRLAQSGVPATLEIWRGQVHAFMAIFPNMPESRAALASVARFVRARVEVEQVARTA</sequence>
<evidence type="ECO:0000256" key="2">
    <source>
        <dbReference type="ARBA" id="ARBA00022801"/>
    </source>
</evidence>
<evidence type="ECO:0000256" key="1">
    <source>
        <dbReference type="ARBA" id="ARBA00010515"/>
    </source>
</evidence>
<dbReference type="Pfam" id="PF07859">
    <property type="entry name" value="Abhydrolase_3"/>
    <property type="match status" value="1"/>
</dbReference>
<dbReference type="PANTHER" id="PTHR48081:SF30">
    <property type="entry name" value="ACETYL-HYDROLASE LIPR-RELATED"/>
    <property type="match status" value="1"/>
</dbReference>
<comment type="caution">
    <text evidence="4">The sequence shown here is derived from an EMBL/GenBank/DDBJ whole genome shotgun (WGS) entry which is preliminary data.</text>
</comment>
<dbReference type="SUPFAM" id="SSF53474">
    <property type="entry name" value="alpha/beta-Hydrolases"/>
    <property type="match status" value="1"/>
</dbReference>
<dbReference type="EMBL" id="WMBB01000002">
    <property type="protein sequence ID" value="MTE12071.1"/>
    <property type="molecule type" value="Genomic_DNA"/>
</dbReference>
<dbReference type="AlphaFoldDB" id="A0A6I3KRY7"/>
<dbReference type="PANTHER" id="PTHR48081">
    <property type="entry name" value="AB HYDROLASE SUPERFAMILY PROTEIN C4A8.06C"/>
    <property type="match status" value="1"/>
</dbReference>
<proteinExistence type="inferred from homology"/>
<dbReference type="InterPro" id="IPR013094">
    <property type="entry name" value="AB_hydrolase_3"/>
</dbReference>
<reference evidence="4 5" key="1">
    <citation type="submission" date="2019-11" db="EMBL/GenBank/DDBJ databases">
        <title>Nocardia sp. nov. CT2-14 isolated from soil.</title>
        <authorList>
            <person name="Kanchanasin P."/>
            <person name="Tanasupawat S."/>
            <person name="Yuki M."/>
            <person name="Kudo T."/>
        </authorList>
    </citation>
    <scope>NUCLEOTIDE SEQUENCE [LARGE SCALE GENOMIC DNA]</scope>
    <source>
        <strain evidence="4 5">CT2-14</strain>
    </source>
</reference>
<keyword evidence="5" id="KW-1185">Reference proteome</keyword>
<feature type="domain" description="Alpha/beta hydrolase fold-3" evidence="3">
    <location>
        <begin position="94"/>
        <end position="295"/>
    </location>
</feature>
<comment type="similarity">
    <text evidence="1">Belongs to the 'GDXG' lipolytic enzyme family.</text>
</comment>
<evidence type="ECO:0000313" key="4">
    <source>
        <dbReference type="EMBL" id="MTE12071.1"/>
    </source>
</evidence>
<protein>
    <submittedName>
        <fullName evidence="4">Alpha/beta hydrolase fold domain-containing protein</fullName>
    </submittedName>
</protein>
<accession>A0A6I3KRY7</accession>
<dbReference type="InterPro" id="IPR050300">
    <property type="entry name" value="GDXG_lipolytic_enzyme"/>
</dbReference>
<gene>
    <name evidence="4" type="ORF">GLP40_04615</name>
</gene>
<dbReference type="Gene3D" id="3.40.50.1820">
    <property type="entry name" value="alpha/beta hydrolase"/>
    <property type="match status" value="1"/>
</dbReference>
<organism evidence="4 5">
    <name type="scientific">Nocardia aurantiaca</name>
    <dbReference type="NCBI Taxonomy" id="2675850"/>
    <lineage>
        <taxon>Bacteria</taxon>
        <taxon>Bacillati</taxon>
        <taxon>Actinomycetota</taxon>
        <taxon>Actinomycetes</taxon>
        <taxon>Mycobacteriales</taxon>
        <taxon>Nocardiaceae</taxon>
        <taxon>Nocardia</taxon>
    </lineage>
</organism>
<dbReference type="InterPro" id="IPR029058">
    <property type="entry name" value="AB_hydrolase_fold"/>
</dbReference>
<keyword evidence="2 4" id="KW-0378">Hydrolase</keyword>
<name>A0A6I3KRY7_9NOCA</name>